<reference evidence="9" key="1">
    <citation type="submission" date="2020-02" db="EMBL/GenBank/DDBJ databases">
        <authorList>
            <person name="Meier V. D."/>
        </authorList>
    </citation>
    <scope>NUCLEOTIDE SEQUENCE</scope>
    <source>
        <strain evidence="9">AVDCRST_MAG59</strain>
    </source>
</reference>
<dbReference type="PANTHER" id="PTHR46111:SF1">
    <property type="entry name" value="RIBOSOMAL RNA SMALL SUBUNIT METHYLTRANSFERASE I"/>
    <property type="match status" value="1"/>
</dbReference>
<comment type="similarity">
    <text evidence="6">Belongs to the methyltransferase superfamily. RsmI family.</text>
</comment>
<dbReference type="InterPro" id="IPR000878">
    <property type="entry name" value="4pyrrol_Mease"/>
</dbReference>
<dbReference type="PIRSF" id="PIRSF005917">
    <property type="entry name" value="MTase_YraL"/>
    <property type="match status" value="1"/>
</dbReference>
<evidence type="ECO:0000313" key="9">
    <source>
        <dbReference type="EMBL" id="CAA9571071.1"/>
    </source>
</evidence>
<dbReference type="EC" id="2.1.1.198" evidence="6"/>
<dbReference type="NCBIfam" id="TIGR00096">
    <property type="entry name" value="16S rRNA (cytidine(1402)-2'-O)-methyltransferase"/>
    <property type="match status" value="1"/>
</dbReference>
<keyword evidence="1 6" id="KW-0963">Cytoplasm</keyword>
<dbReference type="EMBL" id="CADCWF010000252">
    <property type="protein sequence ID" value="CAA9571071.1"/>
    <property type="molecule type" value="Genomic_DNA"/>
</dbReference>
<evidence type="ECO:0000256" key="3">
    <source>
        <dbReference type="ARBA" id="ARBA00022603"/>
    </source>
</evidence>
<feature type="domain" description="Tetrapyrrole methylase" evidence="7">
    <location>
        <begin position="3"/>
        <end position="201"/>
    </location>
</feature>
<dbReference type="GO" id="GO:0070677">
    <property type="term" value="F:rRNA (cytosine-2'-O-)-methyltransferase activity"/>
    <property type="evidence" value="ECO:0007669"/>
    <property type="project" value="UniProtKB-UniRule"/>
</dbReference>
<protein>
    <recommendedName>
        <fullName evidence="6">Ribosomal RNA small subunit methyltransferase I</fullName>
        <ecNumber evidence="6">2.1.1.198</ecNumber>
    </recommendedName>
    <alternativeName>
        <fullName evidence="6">16S rRNA 2'-O-ribose C1402 methyltransferase</fullName>
    </alternativeName>
    <alternativeName>
        <fullName evidence="6">rRNA (cytidine-2'-O-)-methyltransferase RsmI</fullName>
    </alternativeName>
</protein>
<sequence length="289" mass="30188">MGTLHVVATPIGNLEDMTPRAQRVLSDVALIAAEDTRRTGALLRHFGISTPMVSYHAHNERRRRARLLAALNEGDVALVTDAGTPGISDPGNDLVAAAHAAGYPVSPVPGASSLAAAVSASGLVPGPFVTIGFLPRETAARRLVIARVAATGMPFVVYEAPSRVAATLGELWDALGPRPAVVLRELTKLHEEVRPGSLADLSVWATADEPRGEVVVVVAGAEDEPAAAIGDDIPALVGTLRRSGLTASAAAREAAAITGRPRSELYEMARAWHSTVPTSNAEHAERERP</sequence>
<dbReference type="Gene3D" id="3.40.1010.10">
    <property type="entry name" value="Cobalt-precorrin-4 Transmethylase, Domain 1"/>
    <property type="match status" value="1"/>
</dbReference>
<dbReference type="PANTHER" id="PTHR46111">
    <property type="entry name" value="RIBOSOMAL RNA SMALL SUBUNIT METHYLTRANSFERASE I"/>
    <property type="match status" value="1"/>
</dbReference>
<keyword evidence="4 6" id="KW-0808">Transferase</keyword>
<gene>
    <name evidence="6" type="primary">rsmI</name>
    <name evidence="9" type="ORF">AVDCRST_MAG59-3470</name>
</gene>
<evidence type="ECO:0000256" key="5">
    <source>
        <dbReference type="ARBA" id="ARBA00022691"/>
    </source>
</evidence>
<organism evidence="9">
    <name type="scientific">uncultured Thermomicrobiales bacterium</name>
    <dbReference type="NCBI Taxonomy" id="1645740"/>
    <lineage>
        <taxon>Bacteria</taxon>
        <taxon>Pseudomonadati</taxon>
        <taxon>Thermomicrobiota</taxon>
        <taxon>Thermomicrobia</taxon>
        <taxon>Thermomicrobiales</taxon>
        <taxon>environmental samples</taxon>
    </lineage>
</organism>
<dbReference type="InterPro" id="IPR014777">
    <property type="entry name" value="4pyrrole_Mease_sub1"/>
</dbReference>
<dbReference type="Pfam" id="PF23016">
    <property type="entry name" value="RsmI_C"/>
    <property type="match status" value="1"/>
</dbReference>
<dbReference type="InterPro" id="IPR035996">
    <property type="entry name" value="4pyrrol_Methylase_sf"/>
</dbReference>
<keyword evidence="5 6" id="KW-0949">S-adenosyl-L-methionine</keyword>
<comment type="subcellular location">
    <subcellularLocation>
        <location evidence="6">Cytoplasm</location>
    </subcellularLocation>
</comment>
<dbReference type="InterPro" id="IPR008189">
    <property type="entry name" value="rRNA_ssu_MeTfrase_I"/>
</dbReference>
<dbReference type="GO" id="GO:0005737">
    <property type="term" value="C:cytoplasm"/>
    <property type="evidence" value="ECO:0007669"/>
    <property type="project" value="UniProtKB-SubCell"/>
</dbReference>
<evidence type="ECO:0000256" key="6">
    <source>
        <dbReference type="HAMAP-Rule" id="MF_01877"/>
    </source>
</evidence>
<dbReference type="Pfam" id="PF00590">
    <property type="entry name" value="TP_methylase"/>
    <property type="match status" value="1"/>
</dbReference>
<keyword evidence="3 6" id="KW-0489">Methyltransferase</keyword>
<evidence type="ECO:0000259" key="8">
    <source>
        <dbReference type="Pfam" id="PF23016"/>
    </source>
</evidence>
<dbReference type="SUPFAM" id="SSF53790">
    <property type="entry name" value="Tetrapyrrole methylase"/>
    <property type="match status" value="1"/>
</dbReference>
<dbReference type="Gene3D" id="3.30.950.10">
    <property type="entry name" value="Methyltransferase, Cobalt-precorrin-4 Transmethylase, Domain 2"/>
    <property type="match status" value="1"/>
</dbReference>
<accession>A0A6J4V8C8</accession>
<keyword evidence="2 6" id="KW-0698">rRNA processing</keyword>
<comment type="catalytic activity">
    <reaction evidence="6">
        <text>cytidine(1402) in 16S rRNA + S-adenosyl-L-methionine = 2'-O-methylcytidine(1402) in 16S rRNA + S-adenosyl-L-homocysteine + H(+)</text>
        <dbReference type="Rhea" id="RHEA:42924"/>
        <dbReference type="Rhea" id="RHEA-COMP:10285"/>
        <dbReference type="Rhea" id="RHEA-COMP:10286"/>
        <dbReference type="ChEBI" id="CHEBI:15378"/>
        <dbReference type="ChEBI" id="CHEBI:57856"/>
        <dbReference type="ChEBI" id="CHEBI:59789"/>
        <dbReference type="ChEBI" id="CHEBI:74495"/>
        <dbReference type="ChEBI" id="CHEBI:82748"/>
        <dbReference type="EC" id="2.1.1.198"/>
    </reaction>
</comment>
<comment type="function">
    <text evidence="6">Catalyzes the 2'-O-methylation of the ribose of cytidine 1402 (C1402) in 16S rRNA.</text>
</comment>
<dbReference type="AlphaFoldDB" id="A0A6J4V8C8"/>
<feature type="domain" description="RsmI HTH" evidence="8">
    <location>
        <begin position="243"/>
        <end position="269"/>
    </location>
</feature>
<dbReference type="InterPro" id="IPR053910">
    <property type="entry name" value="RsmI_HTH"/>
</dbReference>
<evidence type="ECO:0000256" key="1">
    <source>
        <dbReference type="ARBA" id="ARBA00022490"/>
    </source>
</evidence>
<proteinExistence type="inferred from homology"/>
<name>A0A6J4V8C8_9BACT</name>
<dbReference type="InterPro" id="IPR014776">
    <property type="entry name" value="4pyrrole_Mease_sub2"/>
</dbReference>
<dbReference type="CDD" id="cd11648">
    <property type="entry name" value="RsmI"/>
    <property type="match status" value="1"/>
</dbReference>
<evidence type="ECO:0000256" key="2">
    <source>
        <dbReference type="ARBA" id="ARBA00022552"/>
    </source>
</evidence>
<dbReference type="HAMAP" id="MF_01877">
    <property type="entry name" value="16SrRNA_methyltr_I"/>
    <property type="match status" value="1"/>
</dbReference>
<evidence type="ECO:0000256" key="4">
    <source>
        <dbReference type="ARBA" id="ARBA00022679"/>
    </source>
</evidence>
<evidence type="ECO:0000259" key="7">
    <source>
        <dbReference type="Pfam" id="PF00590"/>
    </source>
</evidence>